<dbReference type="Pfam" id="PF00017">
    <property type="entry name" value="SH2"/>
    <property type="match status" value="1"/>
</dbReference>
<dbReference type="InterPro" id="IPR000980">
    <property type="entry name" value="SH2"/>
</dbReference>
<sequence>MYIQTCILDRLHGMNNVIGQKLSNTTPPIADFNASDEESWLFEELSRDEAISTLQNQPDGTFLVRPSSTIKGDLVLCVKEGTKVSHYIINVCEEDSKSIYKIGDKTFSNMKDLLNFYKQRLLDTSPLVRIYPKPRVRTKYKFDGKDEEDLPFKKGQILMIIKKVEPLWWLARNSVGDKGMIPANYVEYIRDDI</sequence>
<dbReference type="PROSITE" id="PS50001">
    <property type="entry name" value="SH2"/>
    <property type="match status" value="1"/>
</dbReference>
<evidence type="ECO:0000313" key="10">
    <source>
        <dbReference type="Proteomes" id="UP000663823"/>
    </source>
</evidence>
<dbReference type="SMART" id="SM00252">
    <property type="entry name" value="SH2"/>
    <property type="match status" value="1"/>
</dbReference>
<dbReference type="GO" id="GO:0005737">
    <property type="term" value="C:cytoplasm"/>
    <property type="evidence" value="ECO:0007669"/>
    <property type="project" value="TreeGrafter"/>
</dbReference>
<dbReference type="Gene3D" id="2.30.30.40">
    <property type="entry name" value="SH3 Domains"/>
    <property type="match status" value="1"/>
</dbReference>
<dbReference type="GO" id="GO:0035591">
    <property type="term" value="F:signaling adaptor activity"/>
    <property type="evidence" value="ECO:0007669"/>
    <property type="project" value="TreeGrafter"/>
</dbReference>
<evidence type="ECO:0000256" key="4">
    <source>
        <dbReference type="PROSITE-ProRule" id="PRU00192"/>
    </source>
</evidence>
<dbReference type="PANTHER" id="PTHR19969">
    <property type="entry name" value="SH2-SH3 ADAPTOR PROTEIN-RELATED"/>
    <property type="match status" value="1"/>
</dbReference>
<evidence type="ECO:0000313" key="9">
    <source>
        <dbReference type="EMBL" id="CAF3798686.1"/>
    </source>
</evidence>
<evidence type="ECO:0000259" key="5">
    <source>
        <dbReference type="PROSITE" id="PS50001"/>
    </source>
</evidence>
<dbReference type="PRINTS" id="PR00401">
    <property type="entry name" value="SH2DOMAIN"/>
</dbReference>
<accession>A0A818XBB2</accession>
<dbReference type="GO" id="GO:0030971">
    <property type="term" value="F:receptor tyrosine kinase binding"/>
    <property type="evidence" value="ECO:0007669"/>
    <property type="project" value="TreeGrafter"/>
</dbReference>
<proteinExistence type="predicted"/>
<dbReference type="PROSITE" id="PS50002">
    <property type="entry name" value="SH3"/>
    <property type="match status" value="1"/>
</dbReference>
<keyword evidence="1 4" id="KW-0728">SH3 domain</keyword>
<gene>
    <name evidence="9" type="ORF">FNK824_LOCUS14871</name>
    <name evidence="7" type="ORF">JBS370_LOCUS9627</name>
    <name evidence="8" type="ORF">OTI717_LOCUS14774</name>
</gene>
<feature type="domain" description="SH3" evidence="6">
    <location>
        <begin position="131"/>
        <end position="191"/>
    </location>
</feature>
<dbReference type="InterPro" id="IPR036860">
    <property type="entry name" value="SH2_dom_sf"/>
</dbReference>
<protein>
    <recommendedName>
        <fullName evidence="11">Adapter molecule Crk</fullName>
    </recommendedName>
</protein>
<dbReference type="EMBL" id="CAJOBD010000662">
    <property type="protein sequence ID" value="CAF3702889.1"/>
    <property type="molecule type" value="Genomic_DNA"/>
</dbReference>
<dbReference type="SMART" id="SM00326">
    <property type="entry name" value="SH3"/>
    <property type="match status" value="1"/>
</dbReference>
<dbReference type="EMBL" id="CAJOAX010001679">
    <property type="protein sequence ID" value="CAF3736784.1"/>
    <property type="molecule type" value="Genomic_DNA"/>
</dbReference>
<dbReference type="Proteomes" id="UP000663823">
    <property type="component" value="Unassembled WGS sequence"/>
</dbReference>
<keyword evidence="2 3" id="KW-0727">SH2 domain</keyword>
<evidence type="ECO:0000259" key="6">
    <source>
        <dbReference type="PROSITE" id="PS50002"/>
    </source>
</evidence>
<name>A0A818XBB2_9BILA</name>
<dbReference type="Gene3D" id="3.30.505.10">
    <property type="entry name" value="SH2 domain"/>
    <property type="match status" value="1"/>
</dbReference>
<organism evidence="8 10">
    <name type="scientific">Rotaria sordida</name>
    <dbReference type="NCBI Taxonomy" id="392033"/>
    <lineage>
        <taxon>Eukaryota</taxon>
        <taxon>Metazoa</taxon>
        <taxon>Spiralia</taxon>
        <taxon>Gnathifera</taxon>
        <taxon>Rotifera</taxon>
        <taxon>Eurotatoria</taxon>
        <taxon>Bdelloidea</taxon>
        <taxon>Philodinida</taxon>
        <taxon>Philodinidae</taxon>
        <taxon>Rotaria</taxon>
    </lineage>
</organism>
<evidence type="ECO:0000313" key="8">
    <source>
        <dbReference type="EMBL" id="CAF3736784.1"/>
    </source>
</evidence>
<dbReference type="GO" id="GO:0007167">
    <property type="term" value="P:enzyme-linked receptor protein signaling pathway"/>
    <property type="evidence" value="ECO:0007669"/>
    <property type="project" value="TreeGrafter"/>
</dbReference>
<dbReference type="InterPro" id="IPR001452">
    <property type="entry name" value="SH3_domain"/>
</dbReference>
<evidence type="ECO:0008006" key="11">
    <source>
        <dbReference type="Google" id="ProtNLM"/>
    </source>
</evidence>
<dbReference type="PANTHER" id="PTHR19969:SF5">
    <property type="entry name" value="CRK-LIKE PROTEIN"/>
    <property type="match status" value="1"/>
</dbReference>
<dbReference type="Proteomes" id="UP000663836">
    <property type="component" value="Unassembled WGS sequence"/>
</dbReference>
<dbReference type="GO" id="GO:0016477">
    <property type="term" value="P:cell migration"/>
    <property type="evidence" value="ECO:0007669"/>
    <property type="project" value="TreeGrafter"/>
</dbReference>
<dbReference type="Proteomes" id="UP000663874">
    <property type="component" value="Unassembled WGS sequence"/>
</dbReference>
<evidence type="ECO:0000256" key="3">
    <source>
        <dbReference type="PROSITE-ProRule" id="PRU00191"/>
    </source>
</evidence>
<dbReference type="AlphaFoldDB" id="A0A818XBB2"/>
<dbReference type="PRINTS" id="PR00452">
    <property type="entry name" value="SH3DOMAIN"/>
</dbReference>
<evidence type="ECO:0000256" key="2">
    <source>
        <dbReference type="ARBA" id="ARBA00022999"/>
    </source>
</evidence>
<dbReference type="SUPFAM" id="SSF55550">
    <property type="entry name" value="SH2 domain"/>
    <property type="match status" value="1"/>
</dbReference>
<dbReference type="Pfam" id="PF00018">
    <property type="entry name" value="SH3_1"/>
    <property type="match status" value="1"/>
</dbReference>
<feature type="domain" description="SH2" evidence="5">
    <location>
        <begin position="40"/>
        <end position="133"/>
    </location>
</feature>
<dbReference type="SUPFAM" id="SSF50044">
    <property type="entry name" value="SH3-domain"/>
    <property type="match status" value="1"/>
</dbReference>
<evidence type="ECO:0000256" key="1">
    <source>
        <dbReference type="ARBA" id="ARBA00022443"/>
    </source>
</evidence>
<evidence type="ECO:0000313" key="7">
    <source>
        <dbReference type="EMBL" id="CAF3702889.1"/>
    </source>
</evidence>
<dbReference type="InterPro" id="IPR036028">
    <property type="entry name" value="SH3-like_dom_sf"/>
</dbReference>
<comment type="caution">
    <text evidence="8">The sequence shown here is derived from an EMBL/GenBank/DDBJ whole genome shotgun (WGS) entry which is preliminary data.</text>
</comment>
<reference evidence="8" key="1">
    <citation type="submission" date="2021-02" db="EMBL/GenBank/DDBJ databases">
        <authorList>
            <person name="Nowell W R."/>
        </authorList>
    </citation>
    <scope>NUCLEOTIDE SEQUENCE</scope>
</reference>
<dbReference type="InterPro" id="IPR051184">
    <property type="entry name" value="Tyrosine-phos_adapter"/>
</dbReference>
<dbReference type="EMBL" id="CAJOBE010002091">
    <property type="protein sequence ID" value="CAF3798686.1"/>
    <property type="molecule type" value="Genomic_DNA"/>
</dbReference>